<reference evidence="1 2" key="2">
    <citation type="submission" date="2018-11" db="EMBL/GenBank/DDBJ databases">
        <authorList>
            <consortium name="Pathogen Informatics"/>
        </authorList>
    </citation>
    <scope>NUCLEOTIDE SEQUENCE [LARGE SCALE GENOMIC DNA]</scope>
    <source>
        <strain evidence="1 2">MHpl1</strain>
    </source>
</reference>
<dbReference type="Proteomes" id="UP000268014">
    <property type="component" value="Unassembled WGS sequence"/>
</dbReference>
<dbReference type="AlphaFoldDB" id="A0A0N4WU09"/>
<sequence length="62" mass="6819">MPTPEVNSGSWDKVAPVLVELQSNILTLRVDTSVVAICEQPVGAQANIFIAFLEHTNRRTLK</sequence>
<keyword evidence="2" id="KW-1185">Reference proteome</keyword>
<name>A0A0N4WU09_HAEPC</name>
<accession>A0A0N4WU09</accession>
<dbReference type="EMBL" id="UZAF01018832">
    <property type="protein sequence ID" value="VDO55371.1"/>
    <property type="molecule type" value="Genomic_DNA"/>
</dbReference>
<gene>
    <name evidence="1" type="ORF">HPLM_LOCUS15098</name>
</gene>
<organism evidence="3">
    <name type="scientific">Haemonchus placei</name>
    <name type="common">Barber's pole worm</name>
    <dbReference type="NCBI Taxonomy" id="6290"/>
    <lineage>
        <taxon>Eukaryota</taxon>
        <taxon>Metazoa</taxon>
        <taxon>Ecdysozoa</taxon>
        <taxon>Nematoda</taxon>
        <taxon>Chromadorea</taxon>
        <taxon>Rhabditida</taxon>
        <taxon>Rhabditina</taxon>
        <taxon>Rhabditomorpha</taxon>
        <taxon>Strongyloidea</taxon>
        <taxon>Trichostrongylidae</taxon>
        <taxon>Haemonchus</taxon>
    </lineage>
</organism>
<proteinExistence type="predicted"/>
<reference evidence="3" key="1">
    <citation type="submission" date="2017-02" db="UniProtKB">
        <authorList>
            <consortium name="WormBaseParasite"/>
        </authorList>
    </citation>
    <scope>IDENTIFICATION</scope>
</reference>
<dbReference type="WBParaSite" id="HPLM_0001510601-mRNA-1">
    <property type="protein sequence ID" value="HPLM_0001510601-mRNA-1"/>
    <property type="gene ID" value="HPLM_0001510601"/>
</dbReference>
<evidence type="ECO:0000313" key="3">
    <source>
        <dbReference type="WBParaSite" id="HPLM_0001510601-mRNA-1"/>
    </source>
</evidence>
<evidence type="ECO:0000313" key="1">
    <source>
        <dbReference type="EMBL" id="VDO55371.1"/>
    </source>
</evidence>
<evidence type="ECO:0000313" key="2">
    <source>
        <dbReference type="Proteomes" id="UP000268014"/>
    </source>
</evidence>
<protein>
    <submittedName>
        <fullName evidence="3">Proteasome assembly chaperone 3</fullName>
    </submittedName>
</protein>